<dbReference type="AlphaFoldDB" id="A0A915IUL5"/>
<name>A0A915IUL5_ROMCU</name>
<accession>A0A915IUL5</accession>
<dbReference type="WBParaSite" id="nRc.2.0.1.t17884-RA">
    <property type="protein sequence ID" value="nRc.2.0.1.t17884-RA"/>
    <property type="gene ID" value="nRc.2.0.1.g17884"/>
</dbReference>
<reference evidence="2" key="1">
    <citation type="submission" date="2022-11" db="UniProtKB">
        <authorList>
            <consortium name="WormBaseParasite"/>
        </authorList>
    </citation>
    <scope>IDENTIFICATION</scope>
</reference>
<sequence>MLLHRHMRMKITRPVLQNAPRLDGKASCRVQVQLMLISDRYDTFLSTNRGSISDIGAILCIHRTGCLGAAISAPGRSGPSLFGVSHFGA</sequence>
<evidence type="ECO:0000313" key="2">
    <source>
        <dbReference type="WBParaSite" id="nRc.2.0.1.t17884-RA"/>
    </source>
</evidence>
<evidence type="ECO:0000313" key="1">
    <source>
        <dbReference type="Proteomes" id="UP000887565"/>
    </source>
</evidence>
<dbReference type="Proteomes" id="UP000887565">
    <property type="component" value="Unplaced"/>
</dbReference>
<keyword evidence="1" id="KW-1185">Reference proteome</keyword>
<proteinExistence type="predicted"/>
<protein>
    <submittedName>
        <fullName evidence="2">Uncharacterized protein</fullName>
    </submittedName>
</protein>
<organism evidence="1 2">
    <name type="scientific">Romanomermis culicivorax</name>
    <name type="common">Nematode worm</name>
    <dbReference type="NCBI Taxonomy" id="13658"/>
    <lineage>
        <taxon>Eukaryota</taxon>
        <taxon>Metazoa</taxon>
        <taxon>Ecdysozoa</taxon>
        <taxon>Nematoda</taxon>
        <taxon>Enoplea</taxon>
        <taxon>Dorylaimia</taxon>
        <taxon>Mermithida</taxon>
        <taxon>Mermithoidea</taxon>
        <taxon>Mermithidae</taxon>
        <taxon>Romanomermis</taxon>
    </lineage>
</organism>